<dbReference type="CDD" id="cd08411">
    <property type="entry name" value="PBP2_OxyR"/>
    <property type="match status" value="1"/>
</dbReference>
<keyword evidence="2" id="KW-0805">Transcription regulation</keyword>
<name>A0A1I7NCD1_9BACT</name>
<keyword evidence="4" id="KW-0804">Transcription</keyword>
<evidence type="ECO:0000256" key="2">
    <source>
        <dbReference type="ARBA" id="ARBA00023015"/>
    </source>
</evidence>
<evidence type="ECO:0000256" key="3">
    <source>
        <dbReference type="ARBA" id="ARBA00023125"/>
    </source>
</evidence>
<evidence type="ECO:0000256" key="1">
    <source>
        <dbReference type="ARBA" id="ARBA00009437"/>
    </source>
</evidence>
<comment type="similarity">
    <text evidence="1">Belongs to the LysR transcriptional regulatory family.</text>
</comment>
<dbReference type="RefSeq" id="WP_092460949.1">
    <property type="nucleotide sequence ID" value="NZ_FPCJ01000001.1"/>
</dbReference>
<reference evidence="7" key="1">
    <citation type="submission" date="2016-10" db="EMBL/GenBank/DDBJ databases">
        <authorList>
            <person name="Varghese N."/>
            <person name="Submissions S."/>
        </authorList>
    </citation>
    <scope>NUCLEOTIDE SEQUENCE [LARGE SCALE GENOMIC DNA]</scope>
    <source>
        <strain evidence="7">DSM 14807</strain>
    </source>
</reference>
<dbReference type="EMBL" id="FPCJ01000001">
    <property type="protein sequence ID" value="SFV32328.1"/>
    <property type="molecule type" value="Genomic_DNA"/>
</dbReference>
<dbReference type="Gene3D" id="1.10.10.10">
    <property type="entry name" value="Winged helix-like DNA-binding domain superfamily/Winged helix DNA-binding domain"/>
    <property type="match status" value="1"/>
</dbReference>
<dbReference type="InterPro" id="IPR005119">
    <property type="entry name" value="LysR_subst-bd"/>
</dbReference>
<evidence type="ECO:0000256" key="4">
    <source>
        <dbReference type="ARBA" id="ARBA00023163"/>
    </source>
</evidence>
<sequence length="316" mass="36506">MNLQQLEYIVAVDQCRHFVTAAEQCFVTQATLSMMIKKLEMELDTVIFDRSRQPVTPTPIGEKIIAQARLILSHVERLKALVDEEKNCLQGEFKLGIIPTLAPYLLPLFLQDFLKKYPQIKLRISELTTEEIVKRIHQHHLDAGLLATPIEDHSLKELPLFYEQFVVYHARPDKKNHKKYVLASDIDVNRLWLLEEGHCLRTQIINLCELKDKSSALHQLDFETGSLEMLKKIVESTQGITILPELAVRYLSPQQKKWIRYFKPPAPVREISLVTHPHYARTQTLEALKNQILAHIPEHMKTRKQKAIIPATPVVP</sequence>
<dbReference type="SUPFAM" id="SSF46785">
    <property type="entry name" value="Winged helix' DNA-binding domain"/>
    <property type="match status" value="1"/>
</dbReference>
<dbReference type="STRING" id="1393122.SAMN05660895_1309"/>
<dbReference type="PROSITE" id="PS50931">
    <property type="entry name" value="HTH_LYSR"/>
    <property type="match status" value="1"/>
</dbReference>
<dbReference type="SUPFAM" id="SSF53850">
    <property type="entry name" value="Periplasmic binding protein-like II"/>
    <property type="match status" value="1"/>
</dbReference>
<evidence type="ECO:0000313" key="6">
    <source>
        <dbReference type="EMBL" id="SFV32328.1"/>
    </source>
</evidence>
<gene>
    <name evidence="6" type="ORF">SAMN05660895_1309</name>
</gene>
<dbReference type="Proteomes" id="UP000199537">
    <property type="component" value="Unassembled WGS sequence"/>
</dbReference>
<dbReference type="PANTHER" id="PTHR30419">
    <property type="entry name" value="HTH-TYPE TRANSCRIPTIONAL REGULATOR YBHD"/>
    <property type="match status" value="1"/>
</dbReference>
<dbReference type="OrthoDB" id="9803735at2"/>
<keyword evidence="3" id="KW-0238">DNA-binding</keyword>
<dbReference type="InterPro" id="IPR036390">
    <property type="entry name" value="WH_DNA-bd_sf"/>
</dbReference>
<dbReference type="Pfam" id="PF00126">
    <property type="entry name" value="HTH_1"/>
    <property type="match status" value="1"/>
</dbReference>
<dbReference type="Pfam" id="PF03466">
    <property type="entry name" value="LysR_substrate"/>
    <property type="match status" value="1"/>
</dbReference>
<dbReference type="InterPro" id="IPR000847">
    <property type="entry name" value="LysR_HTH_N"/>
</dbReference>
<protein>
    <submittedName>
        <fullName evidence="6">LysR family transcriptional regulator, hydrogen peroxide-inducible genes activator</fullName>
    </submittedName>
</protein>
<evidence type="ECO:0000259" key="5">
    <source>
        <dbReference type="PROSITE" id="PS50931"/>
    </source>
</evidence>
<dbReference type="PANTHER" id="PTHR30419:SF29">
    <property type="entry name" value="LYSR-FAMILY TRANSCRIPTIONAL REGULATOR"/>
    <property type="match status" value="1"/>
</dbReference>
<dbReference type="GO" id="GO:0005829">
    <property type="term" value="C:cytosol"/>
    <property type="evidence" value="ECO:0007669"/>
    <property type="project" value="TreeGrafter"/>
</dbReference>
<keyword evidence="7" id="KW-1185">Reference proteome</keyword>
<dbReference type="InterPro" id="IPR050950">
    <property type="entry name" value="HTH-type_LysR_regulators"/>
</dbReference>
<dbReference type="InterPro" id="IPR036388">
    <property type="entry name" value="WH-like_DNA-bd_sf"/>
</dbReference>
<accession>A0A1I7NCD1</accession>
<dbReference type="GO" id="GO:0003677">
    <property type="term" value="F:DNA binding"/>
    <property type="evidence" value="ECO:0007669"/>
    <property type="project" value="UniProtKB-KW"/>
</dbReference>
<dbReference type="GO" id="GO:0003700">
    <property type="term" value="F:DNA-binding transcription factor activity"/>
    <property type="evidence" value="ECO:0007669"/>
    <property type="project" value="InterPro"/>
</dbReference>
<feature type="domain" description="HTH lysR-type" evidence="5">
    <location>
        <begin position="1"/>
        <end position="58"/>
    </location>
</feature>
<evidence type="ECO:0000313" key="7">
    <source>
        <dbReference type="Proteomes" id="UP000199537"/>
    </source>
</evidence>
<dbReference type="FunFam" id="1.10.10.10:FF:000001">
    <property type="entry name" value="LysR family transcriptional regulator"/>
    <property type="match status" value="1"/>
</dbReference>
<dbReference type="AlphaFoldDB" id="A0A1I7NCD1"/>
<organism evidence="6 7">
    <name type="scientific">Thermoflavifilum thermophilum</name>
    <dbReference type="NCBI Taxonomy" id="1393122"/>
    <lineage>
        <taxon>Bacteria</taxon>
        <taxon>Pseudomonadati</taxon>
        <taxon>Bacteroidota</taxon>
        <taxon>Chitinophagia</taxon>
        <taxon>Chitinophagales</taxon>
        <taxon>Chitinophagaceae</taxon>
        <taxon>Thermoflavifilum</taxon>
    </lineage>
</organism>
<dbReference type="Gene3D" id="3.40.190.10">
    <property type="entry name" value="Periplasmic binding protein-like II"/>
    <property type="match status" value="2"/>
</dbReference>
<proteinExistence type="inferred from homology"/>